<dbReference type="PROSITE" id="PS50930">
    <property type="entry name" value="HTH_LYTTR"/>
    <property type="match status" value="1"/>
</dbReference>
<evidence type="ECO:0000313" key="5">
    <source>
        <dbReference type="Proteomes" id="UP000464787"/>
    </source>
</evidence>
<dbReference type="PROSITE" id="PS50110">
    <property type="entry name" value="RESPONSE_REGULATORY"/>
    <property type="match status" value="1"/>
</dbReference>
<feature type="domain" description="Response regulatory" evidence="2">
    <location>
        <begin position="2"/>
        <end position="113"/>
    </location>
</feature>
<evidence type="ECO:0000259" key="3">
    <source>
        <dbReference type="PROSITE" id="PS50930"/>
    </source>
</evidence>
<dbReference type="Pfam" id="PF04397">
    <property type="entry name" value="LytTR"/>
    <property type="match status" value="1"/>
</dbReference>
<dbReference type="GO" id="GO:0003677">
    <property type="term" value="F:DNA binding"/>
    <property type="evidence" value="ECO:0007669"/>
    <property type="project" value="InterPro"/>
</dbReference>
<dbReference type="Proteomes" id="UP000464787">
    <property type="component" value="Chromosome"/>
</dbReference>
<dbReference type="SMART" id="SM00850">
    <property type="entry name" value="LytTR"/>
    <property type="match status" value="1"/>
</dbReference>
<organism evidence="4 5">
    <name type="scientific">Xylophilus rhododendri</name>
    <dbReference type="NCBI Taxonomy" id="2697032"/>
    <lineage>
        <taxon>Bacteria</taxon>
        <taxon>Pseudomonadati</taxon>
        <taxon>Pseudomonadota</taxon>
        <taxon>Betaproteobacteria</taxon>
        <taxon>Burkholderiales</taxon>
        <taxon>Xylophilus</taxon>
    </lineage>
</organism>
<name>A0A857J5A1_9BURK</name>
<dbReference type="PANTHER" id="PTHR37299">
    <property type="entry name" value="TRANSCRIPTIONAL REGULATOR-RELATED"/>
    <property type="match status" value="1"/>
</dbReference>
<evidence type="ECO:0000259" key="2">
    <source>
        <dbReference type="PROSITE" id="PS50110"/>
    </source>
</evidence>
<dbReference type="InterPro" id="IPR046947">
    <property type="entry name" value="LytR-like"/>
</dbReference>
<keyword evidence="1" id="KW-0597">Phosphoprotein</keyword>
<dbReference type="SMART" id="SM00448">
    <property type="entry name" value="REC"/>
    <property type="match status" value="1"/>
</dbReference>
<feature type="modified residue" description="4-aspartylphosphate" evidence="1">
    <location>
        <position position="54"/>
    </location>
</feature>
<reference evidence="4 5" key="1">
    <citation type="submission" date="2020-01" db="EMBL/GenBank/DDBJ databases">
        <title>Genome sequencing of strain KACC 21265.</title>
        <authorList>
            <person name="Heo J."/>
            <person name="Kim S.-J."/>
            <person name="Kim J.-S."/>
            <person name="Hong S.-B."/>
            <person name="Kwon S.-W."/>
        </authorList>
    </citation>
    <scope>NUCLEOTIDE SEQUENCE [LARGE SCALE GENOMIC DNA]</scope>
    <source>
        <strain evidence="4 5">KACC 21265</strain>
    </source>
</reference>
<dbReference type="Pfam" id="PF00072">
    <property type="entry name" value="Response_reg"/>
    <property type="match status" value="1"/>
</dbReference>
<keyword evidence="5" id="KW-1185">Reference proteome</keyword>
<dbReference type="Gene3D" id="3.40.50.2300">
    <property type="match status" value="1"/>
</dbReference>
<dbReference type="InterPro" id="IPR001789">
    <property type="entry name" value="Sig_transdc_resp-reg_receiver"/>
</dbReference>
<dbReference type="Gene3D" id="2.40.50.1020">
    <property type="entry name" value="LytTr DNA-binding domain"/>
    <property type="match status" value="1"/>
</dbReference>
<gene>
    <name evidence="4" type="ORF">GT347_13275</name>
</gene>
<evidence type="ECO:0000313" key="4">
    <source>
        <dbReference type="EMBL" id="QHI98877.1"/>
    </source>
</evidence>
<dbReference type="SUPFAM" id="SSF52172">
    <property type="entry name" value="CheY-like"/>
    <property type="match status" value="1"/>
</dbReference>
<dbReference type="PANTHER" id="PTHR37299:SF1">
    <property type="entry name" value="STAGE 0 SPORULATION PROTEIN A HOMOLOG"/>
    <property type="match status" value="1"/>
</dbReference>
<evidence type="ECO:0000256" key="1">
    <source>
        <dbReference type="PROSITE-ProRule" id="PRU00169"/>
    </source>
</evidence>
<proteinExistence type="predicted"/>
<protein>
    <submittedName>
        <fullName evidence="4">Response regulator</fullName>
    </submittedName>
</protein>
<sequence length="237" mass="26940">MRVVVGEDDRVQRERVGRMIARLRPQWRQVAHAATPEGVLTAIADFRPELAVLDIHMGGEGPRWIRRLPSGLAVVFTTVDPSLAVDAFELSATDYVLKPLKPQRMEIAFDRVQALQQLQQAVRLEPGDQLPLETIVASRGSDVLLLHTDEICYLQSDHKYTRVVTAREQGLVRTSITDLEQRLDPRYFRRIHRATLVNLRMVRRISRSASGRMQVELRGSADVLDVSRAFEGVFRPL</sequence>
<feature type="domain" description="HTH LytTR-type" evidence="3">
    <location>
        <begin position="135"/>
        <end position="237"/>
    </location>
</feature>
<dbReference type="KEGG" id="xyk:GT347_13275"/>
<dbReference type="GO" id="GO:0000156">
    <property type="term" value="F:phosphorelay response regulator activity"/>
    <property type="evidence" value="ECO:0007669"/>
    <property type="project" value="InterPro"/>
</dbReference>
<dbReference type="InterPro" id="IPR011006">
    <property type="entry name" value="CheY-like_superfamily"/>
</dbReference>
<dbReference type="AlphaFoldDB" id="A0A857J5A1"/>
<dbReference type="EMBL" id="CP047650">
    <property type="protein sequence ID" value="QHI98877.1"/>
    <property type="molecule type" value="Genomic_DNA"/>
</dbReference>
<accession>A0A857J5A1</accession>
<dbReference type="InterPro" id="IPR007492">
    <property type="entry name" value="LytTR_DNA-bd_dom"/>
</dbReference>